<dbReference type="Proteomes" id="UP001054945">
    <property type="component" value="Unassembled WGS sequence"/>
</dbReference>
<gene>
    <name evidence="1" type="ORF">CEXT_542941</name>
</gene>
<organism evidence="1 2">
    <name type="scientific">Caerostris extrusa</name>
    <name type="common">Bark spider</name>
    <name type="synonym">Caerostris bankana</name>
    <dbReference type="NCBI Taxonomy" id="172846"/>
    <lineage>
        <taxon>Eukaryota</taxon>
        <taxon>Metazoa</taxon>
        <taxon>Ecdysozoa</taxon>
        <taxon>Arthropoda</taxon>
        <taxon>Chelicerata</taxon>
        <taxon>Arachnida</taxon>
        <taxon>Araneae</taxon>
        <taxon>Araneomorphae</taxon>
        <taxon>Entelegynae</taxon>
        <taxon>Araneoidea</taxon>
        <taxon>Araneidae</taxon>
        <taxon>Caerostris</taxon>
    </lineage>
</organism>
<comment type="caution">
    <text evidence="1">The sequence shown here is derived from an EMBL/GenBank/DDBJ whole genome shotgun (WGS) entry which is preliminary data.</text>
</comment>
<evidence type="ECO:0000313" key="1">
    <source>
        <dbReference type="EMBL" id="GIX85791.1"/>
    </source>
</evidence>
<accession>A0AAV4NPG3</accession>
<reference evidence="1 2" key="1">
    <citation type="submission" date="2021-06" db="EMBL/GenBank/DDBJ databases">
        <title>Caerostris extrusa draft genome.</title>
        <authorList>
            <person name="Kono N."/>
            <person name="Arakawa K."/>
        </authorList>
    </citation>
    <scope>NUCLEOTIDE SEQUENCE [LARGE SCALE GENOMIC DNA]</scope>
</reference>
<dbReference type="AlphaFoldDB" id="A0AAV4NPG3"/>
<proteinExistence type="predicted"/>
<sequence>MMDNELDLRNKGRPVLNQINEAEPFRIFILINLEPLPISHNSSKSLYPKLTLISFPDFKQIHGIHFMENWLKASRRAENISKGCSSPSTSKIPLILVQWRWDLDYQGPNDCSKADKHNIGDIKSGRPKYWVGGPKIKGALKRNPGAF</sequence>
<name>A0AAV4NPG3_CAEEX</name>
<protein>
    <submittedName>
        <fullName evidence="1">Uncharacterized protein</fullName>
    </submittedName>
</protein>
<evidence type="ECO:0000313" key="2">
    <source>
        <dbReference type="Proteomes" id="UP001054945"/>
    </source>
</evidence>
<dbReference type="EMBL" id="BPLR01021092">
    <property type="protein sequence ID" value="GIX85791.1"/>
    <property type="molecule type" value="Genomic_DNA"/>
</dbReference>
<keyword evidence="2" id="KW-1185">Reference proteome</keyword>